<keyword evidence="5" id="KW-0812">Transmembrane</keyword>
<dbReference type="PROSITE" id="PS00086">
    <property type="entry name" value="CYTOCHROME_P450"/>
    <property type="match status" value="1"/>
</dbReference>
<evidence type="ECO:0000256" key="10">
    <source>
        <dbReference type="ARBA" id="ARBA00023033"/>
    </source>
</evidence>
<evidence type="ECO:0000256" key="12">
    <source>
        <dbReference type="PIRSR" id="PIRSR602401-1"/>
    </source>
</evidence>
<dbReference type="GO" id="GO:0004497">
    <property type="term" value="F:monooxygenase activity"/>
    <property type="evidence" value="ECO:0007669"/>
    <property type="project" value="UniProtKB-KW"/>
</dbReference>
<dbReference type="InterPro" id="IPR002401">
    <property type="entry name" value="Cyt_P450_E_grp-I"/>
</dbReference>
<dbReference type="InterPro" id="IPR036396">
    <property type="entry name" value="Cyt_P450_sf"/>
</dbReference>
<dbReference type="PANTHER" id="PTHR24305">
    <property type="entry name" value="CYTOCHROME P450"/>
    <property type="match status" value="1"/>
</dbReference>
<dbReference type="GO" id="GO:0020037">
    <property type="term" value="F:heme binding"/>
    <property type="evidence" value="ECO:0007669"/>
    <property type="project" value="InterPro"/>
</dbReference>
<evidence type="ECO:0000256" key="11">
    <source>
        <dbReference type="ARBA" id="ARBA00023136"/>
    </source>
</evidence>
<dbReference type="FunFam" id="1.10.630.10:FF:000069">
    <property type="entry name" value="Cytochrome P450, putative (Eurofung)"/>
    <property type="match status" value="1"/>
</dbReference>
<dbReference type="GO" id="GO:0016020">
    <property type="term" value="C:membrane"/>
    <property type="evidence" value="ECO:0007669"/>
    <property type="project" value="UniProtKB-SubCell"/>
</dbReference>
<reference evidence="14 15" key="1">
    <citation type="journal article" date="2016" name="Nat. Commun.">
        <title>Ectomycorrhizal ecology is imprinted in the genome of the dominant symbiotic fungus Cenococcum geophilum.</title>
        <authorList>
            <consortium name="DOE Joint Genome Institute"/>
            <person name="Peter M."/>
            <person name="Kohler A."/>
            <person name="Ohm R.A."/>
            <person name="Kuo A."/>
            <person name="Krutzmann J."/>
            <person name="Morin E."/>
            <person name="Arend M."/>
            <person name="Barry K.W."/>
            <person name="Binder M."/>
            <person name="Choi C."/>
            <person name="Clum A."/>
            <person name="Copeland A."/>
            <person name="Grisel N."/>
            <person name="Haridas S."/>
            <person name="Kipfer T."/>
            <person name="LaButti K."/>
            <person name="Lindquist E."/>
            <person name="Lipzen A."/>
            <person name="Maire R."/>
            <person name="Meier B."/>
            <person name="Mihaltcheva S."/>
            <person name="Molinier V."/>
            <person name="Murat C."/>
            <person name="Poggeler S."/>
            <person name="Quandt C.A."/>
            <person name="Sperisen C."/>
            <person name="Tritt A."/>
            <person name="Tisserant E."/>
            <person name="Crous P.W."/>
            <person name="Henrissat B."/>
            <person name="Nehls U."/>
            <person name="Egli S."/>
            <person name="Spatafora J.W."/>
            <person name="Grigoriev I.V."/>
            <person name="Martin F.M."/>
        </authorList>
    </citation>
    <scope>NUCLEOTIDE SEQUENCE [LARGE SCALE GENOMIC DNA]</scope>
    <source>
        <strain evidence="14 15">CBS 207.34</strain>
    </source>
</reference>
<evidence type="ECO:0000313" key="14">
    <source>
        <dbReference type="EMBL" id="OCL09743.1"/>
    </source>
</evidence>
<feature type="binding site" description="axial binding residue" evidence="12">
    <location>
        <position position="448"/>
    </location>
    <ligand>
        <name>heme</name>
        <dbReference type="ChEBI" id="CHEBI:30413"/>
    </ligand>
    <ligandPart>
        <name>Fe</name>
        <dbReference type="ChEBI" id="CHEBI:18248"/>
    </ligandPart>
</feature>
<evidence type="ECO:0000256" key="4">
    <source>
        <dbReference type="ARBA" id="ARBA00022617"/>
    </source>
</evidence>
<proteinExistence type="inferred from homology"/>
<keyword evidence="7" id="KW-1133">Transmembrane helix</keyword>
<dbReference type="InterPro" id="IPR001128">
    <property type="entry name" value="Cyt_P450"/>
</dbReference>
<evidence type="ECO:0000256" key="3">
    <source>
        <dbReference type="ARBA" id="ARBA00010617"/>
    </source>
</evidence>
<name>A0A8E2F3R3_9PEZI</name>
<dbReference type="GO" id="GO:0005506">
    <property type="term" value="F:iron ion binding"/>
    <property type="evidence" value="ECO:0007669"/>
    <property type="project" value="InterPro"/>
</dbReference>
<keyword evidence="15" id="KW-1185">Reference proteome</keyword>
<dbReference type="EMBL" id="KV749372">
    <property type="protein sequence ID" value="OCL09743.1"/>
    <property type="molecule type" value="Genomic_DNA"/>
</dbReference>
<evidence type="ECO:0000256" key="9">
    <source>
        <dbReference type="ARBA" id="ARBA00023004"/>
    </source>
</evidence>
<dbReference type="GO" id="GO:0016705">
    <property type="term" value="F:oxidoreductase activity, acting on paired donors, with incorporation or reduction of molecular oxygen"/>
    <property type="evidence" value="ECO:0007669"/>
    <property type="project" value="InterPro"/>
</dbReference>
<evidence type="ECO:0000256" key="13">
    <source>
        <dbReference type="RuleBase" id="RU000461"/>
    </source>
</evidence>
<dbReference type="Proteomes" id="UP000250140">
    <property type="component" value="Unassembled WGS sequence"/>
</dbReference>
<dbReference type="Gene3D" id="1.10.630.10">
    <property type="entry name" value="Cytochrome P450"/>
    <property type="match status" value="1"/>
</dbReference>
<dbReference type="CDD" id="cd11062">
    <property type="entry name" value="CYP58-like"/>
    <property type="match status" value="1"/>
</dbReference>
<evidence type="ECO:0000256" key="5">
    <source>
        <dbReference type="ARBA" id="ARBA00022692"/>
    </source>
</evidence>
<dbReference type="PANTHER" id="PTHR24305:SF157">
    <property type="entry name" value="N-ACETYLTRYPTOPHAN 6-HYDROXYLASE IVOC-RELATED"/>
    <property type="match status" value="1"/>
</dbReference>
<accession>A0A8E2F3R3</accession>
<dbReference type="PRINTS" id="PR00463">
    <property type="entry name" value="EP450I"/>
</dbReference>
<sequence>MAICNATYRLYFHPLAKFPGPKLAAVTLWYEFYYDCIKGGQYTNEIGRMHQKYGPVIRISPHELHVNDPQFIDQLYASGGKKRDRYSFAIKSFGVDETHFGAVPHDLHRARRIHLNRYFSKASVLQLEPLVSNYASKLCSNIKTHAGSGKPIDLAAAISCFSTDVVTEYAFAKSFGCLEDPTFQYSLHAAITAMGKSINWIKHFPILLKIMLSFPDSVVSLLDKDLGIFYKFRSDMDAQIIKVKNEQIVHNKESSMLPRTIFHELMAADLPGAEMSMKRLAGEGQTLVQAGTETVTWALSVTICYILLDQNVLSKLRQELQSAVPDPNSIPSWNALETLPYLISLFLRFSPLIAVIQEGLRLSYGPATRLQRSSPIEPMRYESSDSKICYEIPPGAPVGMTSVLIHHNEDLFPESKAFRPERWLDEKGQRHHSLSQYMLTFNKGSRQCLGINLAYAELFIGLATIIRQLGGSLQLYETDVGDVEFHHDIFVPGVKPESKGIRVLVLDSEAPVG</sequence>
<comment type="subcellular location">
    <subcellularLocation>
        <location evidence="2">Membrane</location>
        <topology evidence="2">Single-pass membrane protein</topology>
    </subcellularLocation>
</comment>
<dbReference type="SUPFAM" id="SSF48264">
    <property type="entry name" value="Cytochrome P450"/>
    <property type="match status" value="1"/>
</dbReference>
<keyword evidence="8 13" id="KW-0560">Oxidoreductase</keyword>
<keyword evidence="4 12" id="KW-0349">Heme</keyword>
<comment type="similarity">
    <text evidence="3 13">Belongs to the cytochrome P450 family.</text>
</comment>
<keyword evidence="6 12" id="KW-0479">Metal-binding</keyword>
<dbReference type="AlphaFoldDB" id="A0A8E2F3R3"/>
<gene>
    <name evidence="14" type="ORF">AOQ84DRAFT_338486</name>
</gene>
<evidence type="ECO:0000256" key="1">
    <source>
        <dbReference type="ARBA" id="ARBA00001971"/>
    </source>
</evidence>
<dbReference type="InterPro" id="IPR017972">
    <property type="entry name" value="Cyt_P450_CS"/>
</dbReference>
<evidence type="ECO:0000256" key="8">
    <source>
        <dbReference type="ARBA" id="ARBA00023002"/>
    </source>
</evidence>
<keyword evidence="10 13" id="KW-0503">Monooxygenase</keyword>
<dbReference type="OrthoDB" id="3945418at2759"/>
<dbReference type="PRINTS" id="PR00385">
    <property type="entry name" value="P450"/>
</dbReference>
<keyword evidence="9 12" id="KW-0408">Iron</keyword>
<evidence type="ECO:0000313" key="15">
    <source>
        <dbReference type="Proteomes" id="UP000250140"/>
    </source>
</evidence>
<comment type="cofactor">
    <cofactor evidence="1 12">
        <name>heme</name>
        <dbReference type="ChEBI" id="CHEBI:30413"/>
    </cofactor>
</comment>
<dbReference type="InterPro" id="IPR050121">
    <property type="entry name" value="Cytochrome_P450_monoxygenase"/>
</dbReference>
<organism evidence="14 15">
    <name type="scientific">Glonium stellatum</name>
    <dbReference type="NCBI Taxonomy" id="574774"/>
    <lineage>
        <taxon>Eukaryota</taxon>
        <taxon>Fungi</taxon>
        <taxon>Dikarya</taxon>
        <taxon>Ascomycota</taxon>
        <taxon>Pezizomycotina</taxon>
        <taxon>Dothideomycetes</taxon>
        <taxon>Pleosporomycetidae</taxon>
        <taxon>Gloniales</taxon>
        <taxon>Gloniaceae</taxon>
        <taxon>Glonium</taxon>
    </lineage>
</organism>
<evidence type="ECO:0000256" key="2">
    <source>
        <dbReference type="ARBA" id="ARBA00004167"/>
    </source>
</evidence>
<evidence type="ECO:0000256" key="6">
    <source>
        <dbReference type="ARBA" id="ARBA00022723"/>
    </source>
</evidence>
<keyword evidence="11" id="KW-0472">Membrane</keyword>
<protein>
    <submittedName>
        <fullName evidence="14">Cytochrome P450</fullName>
    </submittedName>
</protein>
<dbReference type="Pfam" id="PF00067">
    <property type="entry name" value="p450"/>
    <property type="match status" value="1"/>
</dbReference>
<evidence type="ECO:0000256" key="7">
    <source>
        <dbReference type="ARBA" id="ARBA00022989"/>
    </source>
</evidence>